<dbReference type="FunFam" id="1.20.5.110:FF:000109">
    <property type="entry name" value="Vesicle-associated membrane protein 722"/>
    <property type="match status" value="1"/>
</dbReference>
<keyword evidence="1" id="KW-0175">Coiled coil</keyword>
<dbReference type="CDD" id="cd15843">
    <property type="entry name" value="R-SNARE"/>
    <property type="match status" value="1"/>
</dbReference>
<dbReference type="InterPro" id="IPR022552">
    <property type="entry name" value="UPF_Ycf55"/>
</dbReference>
<reference evidence="3 4" key="1">
    <citation type="submission" date="2019-07" db="EMBL/GenBank/DDBJ databases">
        <title>De Novo Assembly of kiwifruit Actinidia rufa.</title>
        <authorList>
            <person name="Sugita-Konishi S."/>
            <person name="Sato K."/>
            <person name="Mori E."/>
            <person name="Abe Y."/>
            <person name="Kisaki G."/>
            <person name="Hamano K."/>
            <person name="Suezawa K."/>
            <person name="Otani M."/>
            <person name="Fukuda T."/>
            <person name="Manabe T."/>
            <person name="Gomi K."/>
            <person name="Tabuchi M."/>
            <person name="Akimitsu K."/>
            <person name="Kataoka I."/>
        </authorList>
    </citation>
    <scope>NUCLEOTIDE SEQUENCE [LARGE SCALE GENOMIC DNA]</scope>
    <source>
        <strain evidence="4">cv. Fuchu</strain>
    </source>
</reference>
<dbReference type="GO" id="GO:0005737">
    <property type="term" value="C:cytoplasm"/>
    <property type="evidence" value="ECO:0007669"/>
    <property type="project" value="UniProtKB-ARBA"/>
</dbReference>
<keyword evidence="4" id="KW-1185">Reference proteome</keyword>
<accession>A0A7J0HB15</accession>
<gene>
    <name evidence="3" type="ORF">Acr_28g0008560</name>
</gene>
<protein>
    <submittedName>
        <fullName evidence="3">Synaptobrevin-related protein 1</fullName>
    </submittedName>
</protein>
<dbReference type="GO" id="GO:0016020">
    <property type="term" value="C:membrane"/>
    <property type="evidence" value="ECO:0007669"/>
    <property type="project" value="InterPro"/>
</dbReference>
<dbReference type="SUPFAM" id="SSF58038">
    <property type="entry name" value="SNARE fusion complex"/>
    <property type="match status" value="1"/>
</dbReference>
<evidence type="ECO:0000313" key="4">
    <source>
        <dbReference type="Proteomes" id="UP000585474"/>
    </source>
</evidence>
<dbReference type="OrthoDB" id="2020436at2759"/>
<dbReference type="EMBL" id="BJWL01000028">
    <property type="protein sequence ID" value="GFZ20151.1"/>
    <property type="molecule type" value="Genomic_DNA"/>
</dbReference>
<dbReference type="Pfam" id="PF12452">
    <property type="entry name" value="DUF3685"/>
    <property type="match status" value="2"/>
</dbReference>
<evidence type="ECO:0000313" key="3">
    <source>
        <dbReference type="EMBL" id="GFZ20151.1"/>
    </source>
</evidence>
<dbReference type="PROSITE" id="PS50892">
    <property type="entry name" value="V_SNARE"/>
    <property type="match status" value="1"/>
</dbReference>
<name>A0A7J0HB15_9ERIC</name>
<dbReference type="AlphaFoldDB" id="A0A7J0HB15"/>
<dbReference type="GO" id="GO:0016192">
    <property type="term" value="P:vesicle-mediated transport"/>
    <property type="evidence" value="ECO:0007669"/>
    <property type="project" value="InterPro"/>
</dbReference>
<dbReference type="Gene3D" id="3.30.450.50">
    <property type="entry name" value="Longin domain"/>
    <property type="match status" value="1"/>
</dbReference>
<dbReference type="Proteomes" id="UP000585474">
    <property type="component" value="Unassembled WGS sequence"/>
</dbReference>
<feature type="domain" description="V-SNARE coiled-coil homology" evidence="2">
    <location>
        <begin position="89"/>
        <end position="158"/>
    </location>
</feature>
<dbReference type="PANTHER" id="PTHR36807:SF2">
    <property type="entry name" value="PHOSPHOGLYCOLATE PHOSPHATASE"/>
    <property type="match status" value="1"/>
</dbReference>
<proteinExistence type="predicted"/>
<evidence type="ECO:0000259" key="2">
    <source>
        <dbReference type="PROSITE" id="PS50892"/>
    </source>
</evidence>
<dbReference type="PANTHER" id="PTHR36807">
    <property type="entry name" value="PHOSPHOGLYCOLATE PHOSPHATASE"/>
    <property type="match status" value="1"/>
</dbReference>
<dbReference type="InterPro" id="IPR042855">
    <property type="entry name" value="V_SNARE_CC"/>
</dbReference>
<dbReference type="Pfam" id="PF00957">
    <property type="entry name" value="Synaptobrevin"/>
    <property type="match status" value="1"/>
</dbReference>
<evidence type="ECO:0000256" key="1">
    <source>
        <dbReference type="PROSITE-ProRule" id="PRU00290"/>
    </source>
</evidence>
<dbReference type="PROSITE" id="PS00417">
    <property type="entry name" value="SYNAPTOBREVIN"/>
    <property type="match status" value="1"/>
</dbReference>
<dbReference type="InterPro" id="IPR001388">
    <property type="entry name" value="Synaptobrevin-like"/>
</dbReference>
<comment type="caution">
    <text evidence="3">The sequence shown here is derived from an EMBL/GenBank/DDBJ whole genome shotgun (WGS) entry which is preliminary data.</text>
</comment>
<organism evidence="3 4">
    <name type="scientific">Actinidia rufa</name>
    <dbReference type="NCBI Taxonomy" id="165716"/>
    <lineage>
        <taxon>Eukaryota</taxon>
        <taxon>Viridiplantae</taxon>
        <taxon>Streptophyta</taxon>
        <taxon>Embryophyta</taxon>
        <taxon>Tracheophyta</taxon>
        <taxon>Spermatophyta</taxon>
        <taxon>Magnoliopsida</taxon>
        <taxon>eudicotyledons</taxon>
        <taxon>Gunneridae</taxon>
        <taxon>Pentapetalae</taxon>
        <taxon>asterids</taxon>
        <taxon>Ericales</taxon>
        <taxon>Actinidiaceae</taxon>
        <taxon>Actinidia</taxon>
    </lineage>
</organism>
<dbReference type="PRINTS" id="PR00219">
    <property type="entry name" value="SYNAPTOBREVN"/>
</dbReference>
<sequence>MDAHAAAVSSWCSTKQLDFQCIRIVLLLQNLLVDRFQWHFLIELKRILPRDMVVDKLRQLLLISLNREFGPKLKEQMQYCVDHPEEISKLAKVKAQVSEVKGVMMENIEKVLDRGEKIELLVDKTDNLRSQFLRFGAQHPRGFQRIGCSQCARNPIVNPSRKDCSMRCYCLGTLINTDGATLSEWIPIVDQVLLMASIFLTYMAGVIPAEKVLSSSRNSISTDHALPGDTTFSGRSIENDEEVNLKLPWDIVEEKLMDALNAIEHGDHFGNPFVNSKQDQAKRPLSLDAVAVGPRFRLLWASFQWLKKEAGTVSIVDNISGGSGNVSMNDWSTFFSDVIQKSIKPVCMDWLNPDKLTVPSLHSRRDSCCYDSSLFTQHGVAILEDLVITLADGIASVYLELISVDGNMSNEINSGLMLCTLSTRELQKLRNEVALDQWLHQNMEAVVSMYEDRFDLRTLQSQVTEGASKMEAENFSWWKKLVLGKSKSVSSPLRYVVINHVSVTVKRTKELRALTGWRYYFSLFLELADITMPLIKTIFAKVSDAISFFLVCLIGRSLGLIYTGIRQSLRWKS</sequence>